<proteinExistence type="predicted"/>
<dbReference type="EMBL" id="AODH01000028">
    <property type="protein sequence ID" value="EUJ39328.1"/>
    <property type="molecule type" value="Genomic_DNA"/>
</dbReference>
<dbReference type="Proteomes" id="UP000019243">
    <property type="component" value="Unassembled WGS sequence"/>
</dbReference>
<keyword evidence="1" id="KW-1133">Transmembrane helix</keyword>
<dbReference type="AlphaFoldDB" id="W7D232"/>
<reference evidence="2 3" key="1">
    <citation type="submission" date="2012-12" db="EMBL/GenBank/DDBJ databases">
        <title>Novel taxa of Listeriaceae from agricultural environments in the United States.</title>
        <authorList>
            <person name="den Bakker H.C."/>
            <person name="Allred A."/>
            <person name="Warchocki S."/>
            <person name="Wright E.M."/>
            <person name="Burrell A."/>
            <person name="Nightingale K.K."/>
            <person name="Kephart D."/>
            <person name="Wiedmann M."/>
        </authorList>
    </citation>
    <scope>NUCLEOTIDE SEQUENCE [LARGE SCALE GENOMIC DNA]</scope>
    <source>
        <strain evidence="2 3">FSL F6-1037</strain>
    </source>
</reference>
<evidence type="ECO:0000313" key="3">
    <source>
        <dbReference type="Proteomes" id="UP000019243"/>
    </source>
</evidence>
<keyword evidence="1" id="KW-0812">Transmembrane</keyword>
<feature type="transmembrane region" description="Helical" evidence="1">
    <location>
        <begin position="7"/>
        <end position="25"/>
    </location>
</feature>
<keyword evidence="1" id="KW-0472">Membrane</keyword>
<dbReference type="RefSeq" id="WP_035314656.1">
    <property type="nucleotide sequence ID" value="NZ_AODH01000028.1"/>
</dbReference>
<protein>
    <submittedName>
        <fullName evidence="2">Uncharacterized protein</fullName>
    </submittedName>
</protein>
<accession>W7D232</accession>
<comment type="caution">
    <text evidence="2">The sequence shown here is derived from an EMBL/GenBank/DDBJ whole genome shotgun (WGS) entry which is preliminary data.</text>
</comment>
<name>W7D232_9LIST</name>
<gene>
    <name evidence="2" type="ORF">BCAMP_07285</name>
</gene>
<organism evidence="2 3">
    <name type="scientific">Brochothrix campestris FSL F6-1037</name>
    <dbReference type="NCBI Taxonomy" id="1265861"/>
    <lineage>
        <taxon>Bacteria</taxon>
        <taxon>Bacillati</taxon>
        <taxon>Bacillota</taxon>
        <taxon>Bacilli</taxon>
        <taxon>Bacillales</taxon>
        <taxon>Listeriaceae</taxon>
        <taxon>Brochothrix</taxon>
    </lineage>
</organism>
<dbReference type="STRING" id="1265861.BCAMP_07285"/>
<evidence type="ECO:0000313" key="2">
    <source>
        <dbReference type="EMBL" id="EUJ39328.1"/>
    </source>
</evidence>
<sequence length="167" mass="18035">MSGVKQLIIVAIIAICGVGGTIWYWQTQPPTATQELEKVVAQKEADAQGLVDDLNKLKRAAESETAATNNTLSAEAINRINSGILQATDLGASYTGKQLLVTPLTTAANDRIQTEQASQDKNGYLSDTIAPYLRQISETHQDVTTVLVNQTGESVIVIEDGKVRYNF</sequence>
<keyword evidence="3" id="KW-1185">Reference proteome</keyword>
<evidence type="ECO:0000256" key="1">
    <source>
        <dbReference type="SAM" id="Phobius"/>
    </source>
</evidence>